<sequence length="481" mass="52819">MKDATLQAIKTNLTTDVEEQALHRSKPDWMQEILRGKRILLFRHLLQQHGYADMEVVDLLSDGSHLVGASPKPACFEARVRKVSSDEAAALKQVTEEECRAGFLSGAFRSLRVPTWYVANSLIFGAAASVFSFNRISRAIHFLFTRTLNLVCSYFYDDYPLLARADTAEATDFACGKLLDLLGIKFARTGGDSKGKPFDKVFGVLGLSVCVAELHQGSLVLSNKPGRLERLVELFGQVKADGAITKHMGQVLVGLLRFAAGSCTGMSLKHVCADLNRMIHAEAFPSSTEFARLCDKALRFLGVSKPRVVCVTDRKDVIHVYTDGSLEDGVAGIGAVVLDPSTGFQQVLQGQVPEALMHAWRHESGEHLICQIELFAVYCVKVLMPARLEGRRVIYWVDNEASRLALVKGQSKSPIMDRMLRALCDIEDGMHSYAWYSRVPSQSNIADSPSGGAGDEVAHALGLGAAEKFPETIPWQHLLRG</sequence>
<evidence type="ECO:0000313" key="2">
    <source>
        <dbReference type="Proteomes" id="UP000601435"/>
    </source>
</evidence>
<keyword evidence="2" id="KW-1185">Reference proteome</keyword>
<reference evidence="1" key="1">
    <citation type="submission" date="2021-02" db="EMBL/GenBank/DDBJ databases">
        <authorList>
            <person name="Dougan E. K."/>
            <person name="Rhodes N."/>
            <person name="Thang M."/>
            <person name="Chan C."/>
        </authorList>
    </citation>
    <scope>NUCLEOTIDE SEQUENCE</scope>
</reference>
<evidence type="ECO:0000313" key="1">
    <source>
        <dbReference type="EMBL" id="CAE7488653.1"/>
    </source>
</evidence>
<proteinExistence type="predicted"/>
<gene>
    <name evidence="1" type="ORF">SNEC2469_LOCUS13895</name>
</gene>
<organism evidence="1 2">
    <name type="scientific">Symbiodinium necroappetens</name>
    <dbReference type="NCBI Taxonomy" id="1628268"/>
    <lineage>
        <taxon>Eukaryota</taxon>
        <taxon>Sar</taxon>
        <taxon>Alveolata</taxon>
        <taxon>Dinophyceae</taxon>
        <taxon>Suessiales</taxon>
        <taxon>Symbiodiniaceae</taxon>
        <taxon>Symbiodinium</taxon>
    </lineage>
</organism>
<comment type="caution">
    <text evidence="1">The sequence shown here is derived from an EMBL/GenBank/DDBJ whole genome shotgun (WGS) entry which is preliminary data.</text>
</comment>
<dbReference type="AlphaFoldDB" id="A0A812SSS7"/>
<name>A0A812SSS7_9DINO</name>
<protein>
    <submittedName>
        <fullName evidence="1">Uncharacterized protein</fullName>
    </submittedName>
</protein>
<dbReference type="EMBL" id="CAJNJA010022233">
    <property type="protein sequence ID" value="CAE7488653.1"/>
    <property type="molecule type" value="Genomic_DNA"/>
</dbReference>
<dbReference type="Proteomes" id="UP000601435">
    <property type="component" value="Unassembled WGS sequence"/>
</dbReference>
<accession>A0A812SSS7</accession>